<keyword evidence="3" id="KW-1185">Reference proteome</keyword>
<keyword evidence="1" id="KW-1133">Transmembrane helix</keyword>
<evidence type="ECO:0000256" key="1">
    <source>
        <dbReference type="SAM" id="Phobius"/>
    </source>
</evidence>
<feature type="transmembrane region" description="Helical" evidence="1">
    <location>
        <begin position="24"/>
        <end position="40"/>
    </location>
</feature>
<gene>
    <name evidence="2" type="ORF">JJB09_08485</name>
</gene>
<sequence>MVAAILILIYKLAAAWRRADRRSLLTLTAALAATWFYFSLDDMDLWRSENRVPVVRYAALVQKDKPGKQTPKGARLTTFADLGAVTPEGAAARSYALAQEGFYRNDPQIVAAHLGPAMALNTSAGSIENGRLAALQNFLASRGIGMRGAIFAYDGRVSNFRIWTGIFIVVAVIFILAGSFLEMLAGRIVDRMRRIEKLRGQIEPKGAQQTSVPKAALSIEAESLHRLRKRIWWLGLAAAPFATVAIVLVAVALHFSVPIAAGNEGFSTIHMLPPVFADFPTGYSNVSANTRDFLVLPSFFSMFAPYAGAVVFVVFLALRRYRYALALLFLGLLYVFYSLFAGTRDGLVELPVSDIRTETLVSMENRLSIFATAERPLAERDERSREAYEYTLAQVAYRIGDQRSTVHHLEALGIPQYWNIPAVQWRLAIMQDWLKANGAELSAEAEPLASPDVFRSISSQLIIAALALIFPALLFLSLAILVWFRKRRIELFIAEIAQQSLGNKVAQLN</sequence>
<dbReference type="RefSeq" id="WP_201656037.1">
    <property type="nucleotide sequence ID" value="NZ_JAEQNC010000004.1"/>
</dbReference>
<feature type="transmembrane region" description="Helical" evidence="1">
    <location>
        <begin position="293"/>
        <end position="316"/>
    </location>
</feature>
<accession>A0A936YM57</accession>
<dbReference type="Proteomes" id="UP000633219">
    <property type="component" value="Unassembled WGS sequence"/>
</dbReference>
<evidence type="ECO:0000313" key="3">
    <source>
        <dbReference type="Proteomes" id="UP000633219"/>
    </source>
</evidence>
<feature type="transmembrane region" description="Helical" evidence="1">
    <location>
        <begin position="162"/>
        <end position="185"/>
    </location>
</feature>
<name>A0A936YM57_9HYPH</name>
<feature type="transmembrane region" description="Helical" evidence="1">
    <location>
        <begin position="461"/>
        <end position="484"/>
    </location>
</feature>
<dbReference type="AlphaFoldDB" id="A0A936YM57"/>
<organism evidence="2 3">
    <name type="scientific">Rhizobium setariae</name>
    <dbReference type="NCBI Taxonomy" id="2801340"/>
    <lineage>
        <taxon>Bacteria</taxon>
        <taxon>Pseudomonadati</taxon>
        <taxon>Pseudomonadota</taxon>
        <taxon>Alphaproteobacteria</taxon>
        <taxon>Hyphomicrobiales</taxon>
        <taxon>Rhizobiaceae</taxon>
        <taxon>Rhizobium/Agrobacterium group</taxon>
        <taxon>Rhizobium</taxon>
    </lineage>
</organism>
<feature type="transmembrane region" description="Helical" evidence="1">
    <location>
        <begin position="323"/>
        <end position="340"/>
    </location>
</feature>
<keyword evidence="1" id="KW-0812">Transmembrane</keyword>
<feature type="transmembrane region" description="Helical" evidence="1">
    <location>
        <begin position="231"/>
        <end position="255"/>
    </location>
</feature>
<protein>
    <submittedName>
        <fullName evidence="2">Uncharacterized protein</fullName>
    </submittedName>
</protein>
<dbReference type="EMBL" id="JAEQNC010000004">
    <property type="protein sequence ID" value="MBL0372063.1"/>
    <property type="molecule type" value="Genomic_DNA"/>
</dbReference>
<proteinExistence type="predicted"/>
<evidence type="ECO:0000313" key="2">
    <source>
        <dbReference type="EMBL" id="MBL0372063.1"/>
    </source>
</evidence>
<comment type="caution">
    <text evidence="2">The sequence shown here is derived from an EMBL/GenBank/DDBJ whole genome shotgun (WGS) entry which is preliminary data.</text>
</comment>
<keyword evidence="1" id="KW-0472">Membrane</keyword>
<reference evidence="2" key="1">
    <citation type="submission" date="2021-01" db="EMBL/GenBank/DDBJ databases">
        <title>Rhizobium sp. strain KVB221 16S ribosomal RNA gene Genome sequencing and assembly.</title>
        <authorList>
            <person name="Kang M."/>
        </authorList>
    </citation>
    <scope>NUCLEOTIDE SEQUENCE</scope>
    <source>
        <strain evidence="2">KVB221</strain>
    </source>
</reference>